<sequence length="63" mass="6831">MLRNYCCTNKFFTVLSSRNLSLSCLSLLHFASSSSSCTSTQPSFSSDICGISVSPNLSKKIMV</sequence>
<dbReference type="EMBL" id="JADYXP020000012">
    <property type="protein sequence ID" value="KAL0112953.1"/>
    <property type="molecule type" value="Genomic_DNA"/>
</dbReference>
<organism evidence="1 2">
    <name type="scientific">Cardiocondyla obscurior</name>
    <dbReference type="NCBI Taxonomy" id="286306"/>
    <lineage>
        <taxon>Eukaryota</taxon>
        <taxon>Metazoa</taxon>
        <taxon>Ecdysozoa</taxon>
        <taxon>Arthropoda</taxon>
        <taxon>Hexapoda</taxon>
        <taxon>Insecta</taxon>
        <taxon>Pterygota</taxon>
        <taxon>Neoptera</taxon>
        <taxon>Endopterygota</taxon>
        <taxon>Hymenoptera</taxon>
        <taxon>Apocrita</taxon>
        <taxon>Aculeata</taxon>
        <taxon>Formicoidea</taxon>
        <taxon>Formicidae</taxon>
        <taxon>Myrmicinae</taxon>
        <taxon>Cardiocondyla</taxon>
    </lineage>
</organism>
<comment type="caution">
    <text evidence="1">The sequence shown here is derived from an EMBL/GenBank/DDBJ whole genome shotgun (WGS) entry which is preliminary data.</text>
</comment>
<reference evidence="1 2" key="1">
    <citation type="submission" date="2023-03" db="EMBL/GenBank/DDBJ databases">
        <title>High recombination rates correlate with genetic variation in Cardiocondyla obscurior ants.</title>
        <authorList>
            <person name="Errbii M."/>
        </authorList>
    </citation>
    <scope>NUCLEOTIDE SEQUENCE [LARGE SCALE GENOMIC DNA]</scope>
    <source>
        <strain evidence="1">Alpha-2009</strain>
        <tissue evidence="1">Whole body</tissue>
    </source>
</reference>
<dbReference type="Proteomes" id="UP001430953">
    <property type="component" value="Unassembled WGS sequence"/>
</dbReference>
<accession>A0AAW2FBR7</accession>
<evidence type="ECO:0008006" key="3">
    <source>
        <dbReference type="Google" id="ProtNLM"/>
    </source>
</evidence>
<protein>
    <recommendedName>
        <fullName evidence="3">Secreted protein</fullName>
    </recommendedName>
</protein>
<evidence type="ECO:0000313" key="2">
    <source>
        <dbReference type="Proteomes" id="UP001430953"/>
    </source>
</evidence>
<proteinExistence type="predicted"/>
<keyword evidence="2" id="KW-1185">Reference proteome</keyword>
<gene>
    <name evidence="1" type="ORF">PUN28_012301</name>
</gene>
<dbReference type="AlphaFoldDB" id="A0AAW2FBR7"/>
<name>A0AAW2FBR7_9HYME</name>
<evidence type="ECO:0000313" key="1">
    <source>
        <dbReference type="EMBL" id="KAL0112953.1"/>
    </source>
</evidence>